<gene>
    <name evidence="3" type="ORF">C7378_3029</name>
</gene>
<dbReference type="AlphaFoldDB" id="A0A4R1L638"/>
<dbReference type="EMBL" id="SMGK01000005">
    <property type="protein sequence ID" value="TCK71739.1"/>
    <property type="molecule type" value="Genomic_DNA"/>
</dbReference>
<dbReference type="InterPro" id="IPR050879">
    <property type="entry name" value="Acyltransferase_3"/>
</dbReference>
<proteinExistence type="predicted"/>
<dbReference type="Pfam" id="PF01757">
    <property type="entry name" value="Acyl_transf_3"/>
    <property type="match status" value="1"/>
</dbReference>
<dbReference type="GO" id="GO:0016747">
    <property type="term" value="F:acyltransferase activity, transferring groups other than amino-acyl groups"/>
    <property type="evidence" value="ECO:0007669"/>
    <property type="project" value="InterPro"/>
</dbReference>
<sequence length="393" mass="43480">MSVAQSTPAAINRERIAAAAAPKARGFYRPELDALRFMAFLGVFCLHVVPGMACRSTLTTMMDTMHDAGALGVCLFFMLSSYLITELLFREREKTGNIHLRAFYVRRILRIWPLYLAAILLAVSFSWAGPLFAISKGNVIAYLTMWGNWYAGWHGYPHNFTTPLWSISVEEQFYLLWPLLVLLGGRRAVLGTSLLVMAGSAVAIAVLCRPGVDITTVIWTNTFVQFQSFAMGGLLALALRGSVPKMKRYIRLSLLLSGGLLCWSADLIFHIHTLNAPALATMLIPGYLCANLGCVGIFLAFLGAELPGWATPLVYLGKISFGLYVLQLLGNGLAAALVERITPLQTMHYTAIGVRAVLALLFTIVFASFSYRYLETPFLKVKERFMFIRSRAV</sequence>
<accession>A0A4R1L638</accession>
<name>A0A4R1L638_9BACT</name>
<feature type="transmembrane region" description="Helical" evidence="1">
    <location>
        <begin position="68"/>
        <end position="89"/>
    </location>
</feature>
<dbReference type="OrthoDB" id="9796461at2"/>
<evidence type="ECO:0000259" key="2">
    <source>
        <dbReference type="Pfam" id="PF01757"/>
    </source>
</evidence>
<feature type="transmembrane region" description="Helical" evidence="1">
    <location>
        <begin position="313"/>
        <end position="337"/>
    </location>
</feature>
<feature type="transmembrane region" description="Helical" evidence="1">
    <location>
        <begin position="218"/>
        <end position="237"/>
    </location>
</feature>
<organism evidence="3 4">
    <name type="scientific">Acidipila rosea</name>
    <dbReference type="NCBI Taxonomy" id="768535"/>
    <lineage>
        <taxon>Bacteria</taxon>
        <taxon>Pseudomonadati</taxon>
        <taxon>Acidobacteriota</taxon>
        <taxon>Terriglobia</taxon>
        <taxon>Terriglobales</taxon>
        <taxon>Acidobacteriaceae</taxon>
        <taxon>Acidipila</taxon>
    </lineage>
</organism>
<feature type="transmembrane region" description="Helical" evidence="1">
    <location>
        <begin position="278"/>
        <end position="301"/>
    </location>
</feature>
<keyword evidence="4" id="KW-1185">Reference proteome</keyword>
<feature type="transmembrane region" description="Helical" evidence="1">
    <location>
        <begin position="249"/>
        <end position="272"/>
    </location>
</feature>
<evidence type="ECO:0000313" key="4">
    <source>
        <dbReference type="Proteomes" id="UP000295210"/>
    </source>
</evidence>
<dbReference type="PANTHER" id="PTHR23028">
    <property type="entry name" value="ACETYLTRANSFERASE"/>
    <property type="match status" value="1"/>
</dbReference>
<dbReference type="InterPro" id="IPR002656">
    <property type="entry name" value="Acyl_transf_3_dom"/>
</dbReference>
<reference evidence="3 4" key="1">
    <citation type="submission" date="2019-03" db="EMBL/GenBank/DDBJ databases">
        <title>Genomic Encyclopedia of Type Strains, Phase IV (KMG-IV): sequencing the most valuable type-strain genomes for metagenomic binning, comparative biology and taxonomic classification.</title>
        <authorList>
            <person name="Goeker M."/>
        </authorList>
    </citation>
    <scope>NUCLEOTIDE SEQUENCE [LARGE SCALE GENOMIC DNA]</scope>
    <source>
        <strain evidence="3 4">DSM 103428</strain>
    </source>
</reference>
<evidence type="ECO:0000313" key="3">
    <source>
        <dbReference type="EMBL" id="TCK71739.1"/>
    </source>
</evidence>
<feature type="transmembrane region" description="Helical" evidence="1">
    <location>
        <begin position="164"/>
        <end position="183"/>
    </location>
</feature>
<evidence type="ECO:0000256" key="1">
    <source>
        <dbReference type="SAM" id="Phobius"/>
    </source>
</evidence>
<keyword evidence="1" id="KW-0812">Transmembrane</keyword>
<dbReference type="Proteomes" id="UP000295210">
    <property type="component" value="Unassembled WGS sequence"/>
</dbReference>
<feature type="domain" description="Acyltransferase 3" evidence="2">
    <location>
        <begin position="30"/>
        <end position="362"/>
    </location>
</feature>
<dbReference type="RefSeq" id="WP_131998512.1">
    <property type="nucleotide sequence ID" value="NZ_SMGK01000005.1"/>
</dbReference>
<feature type="transmembrane region" description="Helical" evidence="1">
    <location>
        <begin position="34"/>
        <end position="53"/>
    </location>
</feature>
<dbReference type="PANTHER" id="PTHR23028:SF53">
    <property type="entry name" value="ACYL_TRANSF_3 DOMAIN-CONTAINING PROTEIN"/>
    <property type="match status" value="1"/>
</dbReference>
<protein>
    <submittedName>
        <fullName evidence="3">Peptidoglycan/LPS O-acetylase OafA/YrhL</fullName>
    </submittedName>
</protein>
<feature type="transmembrane region" description="Helical" evidence="1">
    <location>
        <begin position="109"/>
        <end position="128"/>
    </location>
</feature>
<keyword evidence="1" id="KW-0472">Membrane</keyword>
<feature type="transmembrane region" description="Helical" evidence="1">
    <location>
        <begin position="190"/>
        <end position="212"/>
    </location>
</feature>
<feature type="transmembrane region" description="Helical" evidence="1">
    <location>
        <begin position="349"/>
        <end position="374"/>
    </location>
</feature>
<dbReference type="GO" id="GO:0016020">
    <property type="term" value="C:membrane"/>
    <property type="evidence" value="ECO:0007669"/>
    <property type="project" value="TreeGrafter"/>
</dbReference>
<keyword evidence="1" id="KW-1133">Transmembrane helix</keyword>
<comment type="caution">
    <text evidence="3">The sequence shown here is derived from an EMBL/GenBank/DDBJ whole genome shotgun (WGS) entry which is preliminary data.</text>
</comment>
<dbReference type="GO" id="GO:0009103">
    <property type="term" value="P:lipopolysaccharide biosynthetic process"/>
    <property type="evidence" value="ECO:0007669"/>
    <property type="project" value="TreeGrafter"/>
</dbReference>